<dbReference type="EMBL" id="CP036279">
    <property type="protein sequence ID" value="QDU62371.1"/>
    <property type="molecule type" value="Genomic_DNA"/>
</dbReference>
<reference evidence="2 3" key="1">
    <citation type="submission" date="2019-02" db="EMBL/GenBank/DDBJ databases">
        <title>Deep-cultivation of Planctomycetes and their phenomic and genomic characterization uncovers novel biology.</title>
        <authorList>
            <person name="Wiegand S."/>
            <person name="Jogler M."/>
            <person name="Boedeker C."/>
            <person name="Pinto D."/>
            <person name="Vollmers J."/>
            <person name="Rivas-Marin E."/>
            <person name="Kohn T."/>
            <person name="Peeters S.H."/>
            <person name="Heuer A."/>
            <person name="Rast P."/>
            <person name="Oberbeckmann S."/>
            <person name="Bunk B."/>
            <person name="Jeske O."/>
            <person name="Meyerdierks A."/>
            <person name="Storesund J.E."/>
            <person name="Kallscheuer N."/>
            <person name="Luecker S."/>
            <person name="Lage O.M."/>
            <person name="Pohl T."/>
            <person name="Merkel B.J."/>
            <person name="Hornburger P."/>
            <person name="Mueller R.-W."/>
            <person name="Bruemmer F."/>
            <person name="Labrenz M."/>
            <person name="Spormann A.M."/>
            <person name="Op den Camp H."/>
            <person name="Overmann J."/>
            <person name="Amann R."/>
            <person name="Jetten M.S.M."/>
            <person name="Mascher T."/>
            <person name="Medema M.H."/>
            <person name="Devos D.P."/>
            <person name="Kaster A.-K."/>
            <person name="Ovreas L."/>
            <person name="Rohde M."/>
            <person name="Galperin M.Y."/>
            <person name="Jogler C."/>
        </authorList>
    </citation>
    <scope>NUCLEOTIDE SEQUENCE [LARGE SCALE GENOMIC DNA]</scope>
    <source>
        <strain evidence="2 3">Pan216</strain>
    </source>
</reference>
<dbReference type="OrthoDB" id="526867at2"/>
<accession>A0A518B5W3</accession>
<dbReference type="InterPro" id="IPR006869">
    <property type="entry name" value="DUF547"/>
</dbReference>
<name>A0A518B5W3_9BACT</name>
<dbReference type="Pfam" id="PF04784">
    <property type="entry name" value="DUF547"/>
    <property type="match status" value="1"/>
</dbReference>
<dbReference type="PANTHER" id="PTHR46361:SF3">
    <property type="entry name" value="ELECTRON CARRIER_ PROTEIN DISULFIDE OXIDOREDUCTASE"/>
    <property type="match status" value="1"/>
</dbReference>
<evidence type="ECO:0000313" key="3">
    <source>
        <dbReference type="Proteomes" id="UP000317093"/>
    </source>
</evidence>
<protein>
    <recommendedName>
        <fullName evidence="1">DUF547 domain-containing protein</fullName>
    </recommendedName>
</protein>
<keyword evidence="3" id="KW-1185">Reference proteome</keyword>
<gene>
    <name evidence="2" type="ORF">Pan216_32380</name>
</gene>
<dbReference type="PANTHER" id="PTHR46361">
    <property type="entry name" value="ELECTRON CARRIER/ PROTEIN DISULFIDE OXIDOREDUCTASE"/>
    <property type="match status" value="1"/>
</dbReference>
<feature type="domain" description="DUF547" evidence="1">
    <location>
        <begin position="99"/>
        <end position="208"/>
    </location>
</feature>
<dbReference type="KEGG" id="knv:Pan216_32380"/>
<dbReference type="Proteomes" id="UP000317093">
    <property type="component" value="Chromosome"/>
</dbReference>
<sequence length="280" mass="31757">MKGPRRRSLVMAMVLLAVVGWLDGVRIVFAGGKIHVGGSCPGEERPSLDEVDYSIYDKLLHRYVEHGLVDYAAWKAHPSDRASLTEFLEHAGCVDLSKSASREAKLAYWINLYNALTLEGILREYPTTSIRNHTSFVFGYNIWKDLLLTVDDEEFSLSDIEHKVLRKMGEPRIHFAIVCASLGCPKLRSEAYVPGALDEQLSDSSRDFFAQTSKFRYESRTKTFRTSRILSWFAKDFGSSTAERLRTIAPYLPDEPARQAARRGEGSFAFLSYDWDLNGR</sequence>
<evidence type="ECO:0000313" key="2">
    <source>
        <dbReference type="EMBL" id="QDU62371.1"/>
    </source>
</evidence>
<organism evidence="2 3">
    <name type="scientific">Kolteria novifilia</name>
    <dbReference type="NCBI Taxonomy" id="2527975"/>
    <lineage>
        <taxon>Bacteria</taxon>
        <taxon>Pseudomonadati</taxon>
        <taxon>Planctomycetota</taxon>
        <taxon>Planctomycetia</taxon>
        <taxon>Kolteriales</taxon>
        <taxon>Kolteriaceae</taxon>
        <taxon>Kolteria</taxon>
    </lineage>
</organism>
<proteinExistence type="predicted"/>
<dbReference type="AlphaFoldDB" id="A0A518B5W3"/>
<evidence type="ECO:0000259" key="1">
    <source>
        <dbReference type="Pfam" id="PF04784"/>
    </source>
</evidence>